<gene>
    <name evidence="2" type="ORF">DLM46_33260</name>
</gene>
<proteinExistence type="predicted"/>
<dbReference type="Pfam" id="PF12276">
    <property type="entry name" value="DUF3617"/>
    <property type="match status" value="1"/>
</dbReference>
<evidence type="ECO:0000313" key="2">
    <source>
        <dbReference type="EMBL" id="RDJ98432.1"/>
    </source>
</evidence>
<dbReference type="Proteomes" id="UP000254875">
    <property type="component" value="Unassembled WGS sequence"/>
</dbReference>
<sequence length="267" mass="29505">MLLPLVWVIARHWYAEEGCLGSRKRAFRLRRRVTRFTRWSPNSVARGQVVSHLTTTCGVDGCATIHTVTSPSSPRHSRERRTVTLAPRASHAVTFLALSEVCRILQSLVLELRGDVMALHRARSVFWMLIAIHSSAFAKPPVEPGKWELTGVFKGLPFGDAAERIRTVCISEAALGLIPEKALMAAAPQPSDDDSKPPPKCEYSNVRREGAQSSWELACERPTMSGIGKATSAPNQVSLLETFELKMPFGSRSIQHIVQARRLGDCP</sequence>
<dbReference type="RefSeq" id="WP_115108113.1">
    <property type="nucleotide sequence ID" value="NZ_QHKS01000034.1"/>
</dbReference>
<dbReference type="OrthoDB" id="9100824at2"/>
<protein>
    <submittedName>
        <fullName evidence="2">Uncharacterized protein</fullName>
    </submittedName>
</protein>
<dbReference type="EMBL" id="QHKS01000034">
    <property type="protein sequence ID" value="RDJ98432.1"/>
    <property type="molecule type" value="Genomic_DNA"/>
</dbReference>
<dbReference type="InterPro" id="IPR022061">
    <property type="entry name" value="DUF3617"/>
</dbReference>
<evidence type="ECO:0000256" key="1">
    <source>
        <dbReference type="SAM" id="MobiDB-lite"/>
    </source>
</evidence>
<feature type="compositionally biased region" description="Basic and acidic residues" evidence="1">
    <location>
        <begin position="193"/>
        <end position="208"/>
    </location>
</feature>
<reference evidence="3" key="1">
    <citation type="submission" date="2018-05" db="EMBL/GenBank/DDBJ databases">
        <authorList>
            <person name="Feng T."/>
        </authorList>
    </citation>
    <scope>NUCLEOTIDE SEQUENCE [LARGE SCALE GENOMIC DNA]</scope>
    <source>
        <strain evidence="3">S27</strain>
    </source>
</reference>
<feature type="region of interest" description="Disordered" evidence="1">
    <location>
        <begin position="186"/>
        <end position="208"/>
    </location>
</feature>
<comment type="caution">
    <text evidence="2">The sequence shown here is derived from an EMBL/GenBank/DDBJ whole genome shotgun (WGS) entry which is preliminary data.</text>
</comment>
<dbReference type="AlphaFoldDB" id="A0A370MYN0"/>
<evidence type="ECO:0000313" key="3">
    <source>
        <dbReference type="Proteomes" id="UP000254875"/>
    </source>
</evidence>
<keyword evidence="3" id="KW-1185">Reference proteome</keyword>
<organism evidence="2 3">
    <name type="scientific">Paraburkholderia lacunae</name>
    <dbReference type="NCBI Taxonomy" id="2211104"/>
    <lineage>
        <taxon>Bacteria</taxon>
        <taxon>Pseudomonadati</taxon>
        <taxon>Pseudomonadota</taxon>
        <taxon>Betaproteobacteria</taxon>
        <taxon>Burkholderiales</taxon>
        <taxon>Burkholderiaceae</taxon>
        <taxon>Paraburkholderia</taxon>
    </lineage>
</organism>
<name>A0A370MYN0_9BURK</name>
<accession>A0A370MYN0</accession>